<accession>A0A6P9A5Y6</accession>
<reference evidence="3" key="1">
    <citation type="submission" date="2025-08" db="UniProtKB">
        <authorList>
            <consortium name="RefSeq"/>
        </authorList>
    </citation>
    <scope>IDENTIFICATION</scope>
    <source>
        <tissue evidence="3">Total insect</tissue>
    </source>
</reference>
<name>A0A6P9A5Y6_THRPL</name>
<keyword evidence="2" id="KW-1185">Reference proteome</keyword>
<evidence type="ECO:0000313" key="3">
    <source>
        <dbReference type="RefSeq" id="XP_034253368.1"/>
    </source>
</evidence>
<feature type="signal peptide" evidence="1">
    <location>
        <begin position="1"/>
        <end position="17"/>
    </location>
</feature>
<sequence>MICKLAVLLCVVAAASAGYIGSPYYSSYSLSASPYAYSSYYSPYAYSAYSSAYSPYAYSGLGYSSLGYGTYGSYGYPGSYLYR</sequence>
<dbReference type="InParanoid" id="A0A6P9A5Y6"/>
<evidence type="ECO:0000256" key="1">
    <source>
        <dbReference type="SAM" id="SignalP"/>
    </source>
</evidence>
<evidence type="ECO:0000313" key="2">
    <source>
        <dbReference type="Proteomes" id="UP000515158"/>
    </source>
</evidence>
<dbReference type="Proteomes" id="UP000515158">
    <property type="component" value="Unplaced"/>
</dbReference>
<proteinExistence type="predicted"/>
<gene>
    <name evidence="3" type="primary">LOC117652511</name>
</gene>
<dbReference type="RefSeq" id="XP_034253368.1">
    <property type="nucleotide sequence ID" value="XM_034397477.1"/>
</dbReference>
<protein>
    <submittedName>
        <fullName evidence="3">Cuticle protein 6.4-like</fullName>
    </submittedName>
</protein>
<dbReference type="GeneID" id="117652511"/>
<feature type="chain" id="PRO_5027981931" evidence="1">
    <location>
        <begin position="18"/>
        <end position="83"/>
    </location>
</feature>
<organism evidence="3">
    <name type="scientific">Thrips palmi</name>
    <name type="common">Melon thrips</name>
    <dbReference type="NCBI Taxonomy" id="161013"/>
    <lineage>
        <taxon>Eukaryota</taxon>
        <taxon>Metazoa</taxon>
        <taxon>Ecdysozoa</taxon>
        <taxon>Arthropoda</taxon>
        <taxon>Hexapoda</taxon>
        <taxon>Insecta</taxon>
        <taxon>Pterygota</taxon>
        <taxon>Neoptera</taxon>
        <taxon>Paraneoptera</taxon>
        <taxon>Thysanoptera</taxon>
        <taxon>Terebrantia</taxon>
        <taxon>Thripoidea</taxon>
        <taxon>Thripidae</taxon>
        <taxon>Thrips</taxon>
    </lineage>
</organism>
<dbReference type="AlphaFoldDB" id="A0A6P9A5Y6"/>
<dbReference type="KEGG" id="tpal:117652511"/>
<keyword evidence="1" id="KW-0732">Signal</keyword>